<protein>
    <recommendedName>
        <fullName evidence="5">Ribonuclease VapC</fullName>
        <shortName evidence="5">RNase VapC</shortName>
        <ecNumber evidence="5">3.1.-.-</ecNumber>
    </recommendedName>
    <alternativeName>
        <fullName evidence="5">Toxin VapC</fullName>
    </alternativeName>
</protein>
<evidence type="ECO:0000256" key="5">
    <source>
        <dbReference type="HAMAP-Rule" id="MF_00265"/>
    </source>
</evidence>
<feature type="domain" description="PIN" evidence="6">
    <location>
        <begin position="3"/>
        <end position="133"/>
    </location>
</feature>
<dbReference type="HAMAP" id="MF_00265">
    <property type="entry name" value="VapC_Nob1"/>
    <property type="match status" value="1"/>
</dbReference>
<feature type="binding site" evidence="5">
    <location>
        <position position="4"/>
    </location>
    <ligand>
        <name>Mg(2+)</name>
        <dbReference type="ChEBI" id="CHEBI:18420"/>
    </ligand>
</feature>
<keyword evidence="5" id="KW-0460">Magnesium</keyword>
<dbReference type="NCBIfam" id="TIGR00028">
    <property type="entry name" value="Mtu_PIN_fam"/>
    <property type="match status" value="1"/>
</dbReference>
<sequence>MTPDVNVLVAASRSDHPHHAIARQWLEAALLQADDAAPLILQPMVTASFLRLVTHPRIFLQPTPVGDATAFLDALMESPVVHVPVLGDEWEVLRRLCLDKNLAANDLPDAWLAAAVIHQAEHLVTFDRDFRRLLARHQFTRLNPR</sequence>
<comment type="similarity">
    <text evidence="5">Belongs to the PINc/VapC protein family.</text>
</comment>
<dbReference type="Gene3D" id="3.40.50.1010">
    <property type="entry name" value="5'-nuclease"/>
    <property type="match status" value="1"/>
</dbReference>
<reference evidence="7 8" key="1">
    <citation type="submission" date="2017-08" db="EMBL/GenBank/DDBJ databases">
        <title>Infants hospitalized years apart are colonized by the same room-sourced microbial strains.</title>
        <authorList>
            <person name="Brooks B."/>
            <person name="Olm M.R."/>
            <person name="Firek B.A."/>
            <person name="Baker R."/>
            <person name="Thomas B.C."/>
            <person name="Morowitz M.J."/>
            <person name="Banfield J.F."/>
        </authorList>
    </citation>
    <scope>NUCLEOTIDE SEQUENCE [LARGE SCALE GENOMIC DNA]</scope>
    <source>
        <strain evidence="7">S2_005_003_R2_41</strain>
    </source>
</reference>
<keyword evidence="2 5" id="KW-0540">Nuclease</keyword>
<dbReference type="GO" id="GO:0000287">
    <property type="term" value="F:magnesium ion binding"/>
    <property type="evidence" value="ECO:0007669"/>
    <property type="project" value="UniProtKB-UniRule"/>
</dbReference>
<evidence type="ECO:0000313" key="7">
    <source>
        <dbReference type="EMBL" id="PZQ74168.1"/>
    </source>
</evidence>
<dbReference type="AlphaFoldDB" id="A0A2W5QAE4"/>
<evidence type="ECO:0000256" key="3">
    <source>
        <dbReference type="ARBA" id="ARBA00022723"/>
    </source>
</evidence>
<dbReference type="Pfam" id="PF01850">
    <property type="entry name" value="PIN"/>
    <property type="match status" value="1"/>
</dbReference>
<dbReference type="Proteomes" id="UP000249135">
    <property type="component" value="Unassembled WGS sequence"/>
</dbReference>
<gene>
    <name evidence="5" type="primary">vapC</name>
    <name evidence="7" type="ORF">DI563_13000</name>
</gene>
<comment type="caution">
    <text evidence="7">The sequence shown here is derived from an EMBL/GenBank/DDBJ whole genome shotgun (WGS) entry which is preliminary data.</text>
</comment>
<evidence type="ECO:0000256" key="4">
    <source>
        <dbReference type="ARBA" id="ARBA00022801"/>
    </source>
</evidence>
<dbReference type="InterPro" id="IPR002716">
    <property type="entry name" value="PIN_dom"/>
</dbReference>
<dbReference type="EC" id="3.1.-.-" evidence="5"/>
<feature type="binding site" evidence="5">
    <location>
        <position position="109"/>
    </location>
    <ligand>
        <name>Mg(2+)</name>
        <dbReference type="ChEBI" id="CHEBI:18420"/>
    </ligand>
</feature>
<comment type="cofactor">
    <cofactor evidence="5">
        <name>Mg(2+)</name>
        <dbReference type="ChEBI" id="CHEBI:18420"/>
    </cofactor>
</comment>
<dbReference type="GO" id="GO:0016788">
    <property type="term" value="F:hydrolase activity, acting on ester bonds"/>
    <property type="evidence" value="ECO:0007669"/>
    <property type="project" value="InterPro"/>
</dbReference>
<dbReference type="EMBL" id="QFPP01000144">
    <property type="protein sequence ID" value="PZQ74168.1"/>
    <property type="molecule type" value="Genomic_DNA"/>
</dbReference>
<dbReference type="GO" id="GO:0090729">
    <property type="term" value="F:toxin activity"/>
    <property type="evidence" value="ECO:0007669"/>
    <property type="project" value="UniProtKB-KW"/>
</dbReference>
<dbReference type="InterPro" id="IPR022907">
    <property type="entry name" value="VapC_family"/>
</dbReference>
<evidence type="ECO:0000259" key="6">
    <source>
        <dbReference type="Pfam" id="PF01850"/>
    </source>
</evidence>
<accession>A0A2W5QAE4</accession>
<organism evidence="7 8">
    <name type="scientific">Variovorax paradoxus</name>
    <dbReference type="NCBI Taxonomy" id="34073"/>
    <lineage>
        <taxon>Bacteria</taxon>
        <taxon>Pseudomonadati</taxon>
        <taxon>Pseudomonadota</taxon>
        <taxon>Betaproteobacteria</taxon>
        <taxon>Burkholderiales</taxon>
        <taxon>Comamonadaceae</taxon>
        <taxon>Variovorax</taxon>
    </lineage>
</organism>
<evidence type="ECO:0000256" key="2">
    <source>
        <dbReference type="ARBA" id="ARBA00022722"/>
    </source>
</evidence>
<dbReference type="GO" id="GO:0004540">
    <property type="term" value="F:RNA nuclease activity"/>
    <property type="evidence" value="ECO:0007669"/>
    <property type="project" value="InterPro"/>
</dbReference>
<comment type="function">
    <text evidence="5">Toxic component of a toxin-antitoxin (TA) system. An RNase.</text>
</comment>
<name>A0A2W5QAE4_VARPD</name>
<keyword evidence="3 5" id="KW-0479">Metal-binding</keyword>
<dbReference type="InterPro" id="IPR006226">
    <property type="entry name" value="Mtu_PIN"/>
</dbReference>
<keyword evidence="1 5" id="KW-1277">Toxin-antitoxin system</keyword>
<evidence type="ECO:0000256" key="1">
    <source>
        <dbReference type="ARBA" id="ARBA00022649"/>
    </source>
</evidence>
<evidence type="ECO:0000313" key="8">
    <source>
        <dbReference type="Proteomes" id="UP000249135"/>
    </source>
</evidence>
<keyword evidence="5" id="KW-0800">Toxin</keyword>
<proteinExistence type="inferred from homology"/>
<dbReference type="GO" id="GO:0045926">
    <property type="term" value="P:negative regulation of growth"/>
    <property type="evidence" value="ECO:0007669"/>
    <property type="project" value="UniProtKB-ARBA"/>
</dbReference>
<dbReference type="SUPFAM" id="SSF88723">
    <property type="entry name" value="PIN domain-like"/>
    <property type="match status" value="1"/>
</dbReference>
<keyword evidence="4 5" id="KW-0378">Hydrolase</keyword>
<dbReference type="InterPro" id="IPR029060">
    <property type="entry name" value="PIN-like_dom_sf"/>
</dbReference>